<evidence type="ECO:0000313" key="1">
    <source>
        <dbReference type="EMBL" id="KAF9540126.1"/>
    </source>
</evidence>
<accession>A0A9P6K050</accession>
<comment type="caution">
    <text evidence="1">The sequence shown here is derived from an EMBL/GenBank/DDBJ whole genome shotgun (WGS) entry which is preliminary data.</text>
</comment>
<evidence type="ECO:0000313" key="2">
    <source>
        <dbReference type="Proteomes" id="UP000723463"/>
    </source>
</evidence>
<name>A0A9P6K050_9FUNG</name>
<gene>
    <name evidence="1" type="ORF">EC957_004640</name>
</gene>
<dbReference type="AlphaFoldDB" id="A0A9P6K050"/>
<sequence>MPTTSATSMQKIHPLGRFDSLMDDDDDELSIMLDTVSEKKKLSPATDLSDVFRESAPRNIINIIVQCSQN</sequence>
<proteinExistence type="predicted"/>
<dbReference type="Proteomes" id="UP000723463">
    <property type="component" value="Unassembled WGS sequence"/>
</dbReference>
<protein>
    <submittedName>
        <fullName evidence="1">Uncharacterized protein</fullName>
    </submittedName>
</protein>
<reference evidence="1" key="1">
    <citation type="journal article" date="2020" name="Fungal Divers.">
        <title>Resolving the Mortierellaceae phylogeny through synthesis of multi-gene phylogenetics and phylogenomics.</title>
        <authorList>
            <person name="Vandepol N."/>
            <person name="Liber J."/>
            <person name="Desiro A."/>
            <person name="Na H."/>
            <person name="Kennedy M."/>
            <person name="Barry K."/>
            <person name="Grigoriev I.V."/>
            <person name="Miller A.N."/>
            <person name="O'Donnell K."/>
            <person name="Stajich J.E."/>
            <person name="Bonito G."/>
        </authorList>
    </citation>
    <scope>NUCLEOTIDE SEQUENCE</scope>
    <source>
        <strain evidence="1">NRRL 2591</strain>
    </source>
</reference>
<organism evidence="1 2">
    <name type="scientific">Mortierella hygrophila</name>
    <dbReference type="NCBI Taxonomy" id="979708"/>
    <lineage>
        <taxon>Eukaryota</taxon>
        <taxon>Fungi</taxon>
        <taxon>Fungi incertae sedis</taxon>
        <taxon>Mucoromycota</taxon>
        <taxon>Mortierellomycotina</taxon>
        <taxon>Mortierellomycetes</taxon>
        <taxon>Mortierellales</taxon>
        <taxon>Mortierellaceae</taxon>
        <taxon>Mortierella</taxon>
    </lineage>
</organism>
<dbReference type="EMBL" id="JAAAXW010000214">
    <property type="protein sequence ID" value="KAF9540126.1"/>
    <property type="molecule type" value="Genomic_DNA"/>
</dbReference>
<keyword evidence="2" id="KW-1185">Reference proteome</keyword>